<feature type="coiled-coil region" evidence="7">
    <location>
        <begin position="963"/>
        <end position="990"/>
    </location>
</feature>
<dbReference type="InterPro" id="IPR044635">
    <property type="entry name" value="UBP14-like"/>
</dbReference>
<keyword evidence="3" id="KW-0645">Protease</keyword>
<dbReference type="PANTHER" id="PTHR43982:SF6">
    <property type="entry name" value="UBIQUITIN CARBOXYL-TERMINAL HYDROLASE 2-RELATED"/>
    <property type="match status" value="1"/>
</dbReference>
<comment type="catalytic activity">
    <reaction evidence="1">
        <text>Thiol-dependent hydrolysis of ester, thioester, amide, peptide and isopeptide bonds formed by the C-terminal Gly of ubiquitin (a 76-residue protein attached to proteins as an intracellular targeting signal).</text>
        <dbReference type="EC" id="3.4.19.12"/>
    </reaction>
</comment>
<name>A0A6A6S1E1_9PLEO</name>
<dbReference type="EC" id="3.4.19.12" evidence="2"/>
<evidence type="ECO:0000313" key="10">
    <source>
        <dbReference type="EMBL" id="KAF2641325.1"/>
    </source>
</evidence>
<dbReference type="GO" id="GO:0016579">
    <property type="term" value="P:protein deubiquitination"/>
    <property type="evidence" value="ECO:0007669"/>
    <property type="project" value="InterPro"/>
</dbReference>
<dbReference type="InterPro" id="IPR028889">
    <property type="entry name" value="USP"/>
</dbReference>
<evidence type="ECO:0000259" key="9">
    <source>
        <dbReference type="PROSITE" id="PS50235"/>
    </source>
</evidence>
<dbReference type="EMBL" id="MU006783">
    <property type="protein sequence ID" value="KAF2641325.1"/>
    <property type="molecule type" value="Genomic_DNA"/>
</dbReference>
<evidence type="ECO:0000256" key="5">
    <source>
        <dbReference type="ARBA" id="ARBA00022801"/>
    </source>
</evidence>
<dbReference type="GO" id="GO:0004843">
    <property type="term" value="F:cysteine-type deubiquitinase activity"/>
    <property type="evidence" value="ECO:0007669"/>
    <property type="project" value="UniProtKB-EC"/>
</dbReference>
<accession>A0A6A6S1E1</accession>
<evidence type="ECO:0000256" key="6">
    <source>
        <dbReference type="ARBA" id="ARBA00022807"/>
    </source>
</evidence>
<evidence type="ECO:0000256" key="7">
    <source>
        <dbReference type="SAM" id="Coils"/>
    </source>
</evidence>
<dbReference type="GO" id="GO:0061136">
    <property type="term" value="P:regulation of proteasomal protein catabolic process"/>
    <property type="evidence" value="ECO:0007669"/>
    <property type="project" value="TreeGrafter"/>
</dbReference>
<evidence type="ECO:0000256" key="3">
    <source>
        <dbReference type="ARBA" id="ARBA00022670"/>
    </source>
</evidence>
<dbReference type="PROSITE" id="PS00973">
    <property type="entry name" value="USP_2"/>
    <property type="match status" value="1"/>
</dbReference>
<proteinExistence type="predicted"/>
<dbReference type="OrthoDB" id="2420415at2759"/>
<keyword evidence="6" id="KW-0788">Thiol protease</keyword>
<protein>
    <recommendedName>
        <fullName evidence="2">ubiquitinyl hydrolase 1</fullName>
        <ecNumber evidence="2">3.4.19.12</ecNumber>
    </recommendedName>
</protein>
<dbReference type="InterPro" id="IPR018200">
    <property type="entry name" value="USP_CS"/>
</dbReference>
<feature type="domain" description="USP" evidence="9">
    <location>
        <begin position="616"/>
        <end position="1143"/>
    </location>
</feature>
<keyword evidence="7" id="KW-0175">Coiled coil</keyword>
<dbReference type="Pfam" id="PF13446">
    <property type="entry name" value="RPT"/>
    <property type="match status" value="3"/>
</dbReference>
<dbReference type="InterPro" id="IPR038765">
    <property type="entry name" value="Papain-like_cys_pep_sf"/>
</dbReference>
<dbReference type="PANTHER" id="PTHR43982">
    <property type="entry name" value="UBIQUITIN CARBOXYL-TERMINAL HYDROLASE"/>
    <property type="match status" value="1"/>
</dbReference>
<keyword evidence="4" id="KW-0833">Ubl conjugation pathway</keyword>
<keyword evidence="11" id="KW-1185">Reference proteome</keyword>
<evidence type="ECO:0000256" key="8">
    <source>
        <dbReference type="SAM" id="MobiDB-lite"/>
    </source>
</evidence>
<dbReference type="GO" id="GO:0043161">
    <property type="term" value="P:proteasome-mediated ubiquitin-dependent protein catabolic process"/>
    <property type="evidence" value="ECO:0007669"/>
    <property type="project" value="InterPro"/>
</dbReference>
<dbReference type="PROSITE" id="PS00972">
    <property type="entry name" value="USP_1"/>
    <property type="match status" value="1"/>
</dbReference>
<feature type="region of interest" description="Disordered" evidence="8">
    <location>
        <begin position="594"/>
        <end position="613"/>
    </location>
</feature>
<feature type="region of interest" description="Disordered" evidence="8">
    <location>
        <begin position="779"/>
        <end position="802"/>
    </location>
</feature>
<gene>
    <name evidence="10" type="ORF">P280DRAFT_308624</name>
</gene>
<dbReference type="GO" id="GO:0070628">
    <property type="term" value="F:proteasome binding"/>
    <property type="evidence" value="ECO:0007669"/>
    <property type="project" value="TreeGrafter"/>
</dbReference>
<dbReference type="InterPro" id="IPR001394">
    <property type="entry name" value="Peptidase_C19_UCH"/>
</dbReference>
<feature type="region of interest" description="Disordered" evidence="8">
    <location>
        <begin position="1016"/>
        <end position="1036"/>
    </location>
</feature>
<evidence type="ECO:0000256" key="1">
    <source>
        <dbReference type="ARBA" id="ARBA00000707"/>
    </source>
</evidence>
<evidence type="ECO:0000256" key="2">
    <source>
        <dbReference type="ARBA" id="ARBA00012759"/>
    </source>
</evidence>
<keyword evidence="5" id="KW-0378">Hydrolase</keyword>
<organism evidence="10 11">
    <name type="scientific">Massarina eburnea CBS 473.64</name>
    <dbReference type="NCBI Taxonomy" id="1395130"/>
    <lineage>
        <taxon>Eukaryota</taxon>
        <taxon>Fungi</taxon>
        <taxon>Dikarya</taxon>
        <taxon>Ascomycota</taxon>
        <taxon>Pezizomycotina</taxon>
        <taxon>Dothideomycetes</taxon>
        <taxon>Pleosporomycetidae</taxon>
        <taxon>Pleosporales</taxon>
        <taxon>Massarineae</taxon>
        <taxon>Massarinaceae</taxon>
        <taxon>Massarina</taxon>
    </lineage>
</organism>
<dbReference type="Gene3D" id="3.90.70.10">
    <property type="entry name" value="Cysteine proteinases"/>
    <property type="match status" value="2"/>
</dbReference>
<dbReference type="InterPro" id="IPR025305">
    <property type="entry name" value="UCH_repeat_domain"/>
</dbReference>
<evidence type="ECO:0000256" key="4">
    <source>
        <dbReference type="ARBA" id="ARBA00022786"/>
    </source>
</evidence>
<feature type="compositionally biased region" description="Pro residues" evidence="8">
    <location>
        <begin position="785"/>
        <end position="797"/>
    </location>
</feature>
<evidence type="ECO:0000313" key="11">
    <source>
        <dbReference type="Proteomes" id="UP000799753"/>
    </source>
</evidence>
<feature type="coiled-coil region" evidence="7">
    <location>
        <begin position="1045"/>
        <end position="1072"/>
    </location>
</feature>
<reference evidence="10" key="1">
    <citation type="journal article" date="2020" name="Stud. Mycol.">
        <title>101 Dothideomycetes genomes: a test case for predicting lifestyles and emergence of pathogens.</title>
        <authorList>
            <person name="Haridas S."/>
            <person name="Albert R."/>
            <person name="Binder M."/>
            <person name="Bloem J."/>
            <person name="Labutti K."/>
            <person name="Salamov A."/>
            <person name="Andreopoulos B."/>
            <person name="Baker S."/>
            <person name="Barry K."/>
            <person name="Bills G."/>
            <person name="Bluhm B."/>
            <person name="Cannon C."/>
            <person name="Castanera R."/>
            <person name="Culley D."/>
            <person name="Daum C."/>
            <person name="Ezra D."/>
            <person name="Gonzalez J."/>
            <person name="Henrissat B."/>
            <person name="Kuo A."/>
            <person name="Liang C."/>
            <person name="Lipzen A."/>
            <person name="Lutzoni F."/>
            <person name="Magnuson J."/>
            <person name="Mondo S."/>
            <person name="Nolan M."/>
            <person name="Ohm R."/>
            <person name="Pangilinan J."/>
            <person name="Park H.-J."/>
            <person name="Ramirez L."/>
            <person name="Alfaro M."/>
            <person name="Sun H."/>
            <person name="Tritt A."/>
            <person name="Yoshinaga Y."/>
            <person name="Zwiers L.-H."/>
            <person name="Turgeon B."/>
            <person name="Goodwin S."/>
            <person name="Spatafora J."/>
            <person name="Crous P."/>
            <person name="Grigoriev I."/>
        </authorList>
    </citation>
    <scope>NUCLEOTIDE SEQUENCE</scope>
    <source>
        <strain evidence="10">CBS 473.64</strain>
    </source>
</reference>
<dbReference type="SUPFAM" id="SSF54001">
    <property type="entry name" value="Cysteine proteinases"/>
    <property type="match status" value="1"/>
</dbReference>
<dbReference type="PROSITE" id="PS50235">
    <property type="entry name" value="USP_3"/>
    <property type="match status" value="1"/>
</dbReference>
<sequence length="1203" mass="134038">MAAGRPGKTAPRLLQDLLTYDARFEHRQGRNLLTSAPPHFDPLGERLPAVSPKNCRHSLKKKAEQTHLPGPGEAFERPVVYQVASFCSKCRWHFDVAGALGKDSWKDAPCRKAYADRPLHHFVFDGDHGQALNFACSSDSCPTGVRIRVTPPRLTDADVHLLTDHDVLRRRWEEAQRIAGDRADASMARQIDAIDFLNAYLQDSLNPVKGKSRVPLLNRKFLKTFGNDCDAILKKLGFTNAVELDDEAAATEVWQLPTPPPARDPSDGAALAPNARTIIEDACHELNTILLTFPEPERSSPRRPPVLPTSAITDLERLLGCTDYDLKPGRVTRSTNHEEDHPYYAGLGAVGDFADPLLLYAYQRQVAVDPANASYYFEGLQDLAMGRNSDLLQNQVALLASQGFSNRREVHAAYRHFGINPERGSQITDAEIIGMFKSRLSDIGPSMVEEARKHLQTIGYARNSDAIKRAAYDTIETYEQALSWFDLDESIADEFVHTMYTIKVNENPASRDVARTAVTIIAQHRKSQRLLHFLESGDMASSEMDTAEAYALLGIDDRTATLDLQVLASSVEMQLQANPESEAKYTEALALVQKDQKNQTSSQSTRPRHPPATWPVGISNIGNTCYLNSVLQFLFTVKPLRETVLNCDEYLQVPTPEAIEGKVVGRQTPSLARVEDGRHFVQELRKLFQEMIATPNDTIRPGKPLAILALKKEEINIDATEKSTEPAGTADGAFIGPLLPPYALQGSRPPTPADSAMGDYDDAKSDANSMKAMDLTGSIAETKPEPPSRPPPIPPRPQVASDNDFSKAENVARQQDAAESLNNIFDLFSCAFKSDGLLRENEQDDIVKRLFYADVTTVRISNGKETSNKSAIQDTIAVTPNDRTRKLSAALDDEFGLSETEPGVTKYEFVRQLPPIQIFNARRLLFTKGSSGAYRNESHLALDPVMYMDRYMDATKSLSRDQLQELRNNQWRLQAELRNLEARRTTLKETGFKANGNAINLPAVLEETALLAENLSRENPDSEPEAMDTAETTTGELSGLLRQRAEDLRPQIEELEERMSKLEEEIDNVFTHSQDHPYRLHAIFMHAGGATSGHYWIFIHDFQNKIWRKYNDEYVDEVTEEEVHRRVETANPAISTGIVYVREDVALTHTEAVCRRIPESNDQVSSNAHVDGDVDTEMKDTADYGNIPVINGVVEGEASETSK</sequence>
<dbReference type="Proteomes" id="UP000799753">
    <property type="component" value="Unassembled WGS sequence"/>
</dbReference>
<feature type="region of interest" description="Disordered" evidence="8">
    <location>
        <begin position="745"/>
        <end position="765"/>
    </location>
</feature>
<dbReference type="Pfam" id="PF00443">
    <property type="entry name" value="UCH"/>
    <property type="match status" value="1"/>
</dbReference>
<dbReference type="AlphaFoldDB" id="A0A6A6S1E1"/>